<dbReference type="EMBL" id="JAUSVF010000001">
    <property type="protein sequence ID" value="MDQ0319809.1"/>
    <property type="molecule type" value="Genomic_DNA"/>
</dbReference>
<dbReference type="GO" id="GO:0008233">
    <property type="term" value="F:peptidase activity"/>
    <property type="evidence" value="ECO:0007669"/>
    <property type="project" value="UniProtKB-KW"/>
</dbReference>
<dbReference type="PROSITE" id="PS51257">
    <property type="entry name" value="PROKAR_LIPOPROTEIN"/>
    <property type="match status" value="1"/>
</dbReference>
<comment type="caution">
    <text evidence="2">The sequence shown here is derived from an EMBL/GenBank/DDBJ whole genome shotgun (WGS) entry which is preliminary data.</text>
</comment>
<keyword evidence="2" id="KW-0645">Protease</keyword>
<dbReference type="SUPFAM" id="SSF69917">
    <property type="entry name" value="OMPT-like"/>
    <property type="match status" value="1"/>
</dbReference>
<reference evidence="2 3" key="1">
    <citation type="submission" date="2023-07" db="EMBL/GenBank/DDBJ databases">
        <title>Genomic Encyclopedia of Type Strains, Phase IV (KMG-IV): sequencing the most valuable type-strain genomes for metagenomic binning, comparative biology and taxonomic classification.</title>
        <authorList>
            <person name="Goeker M."/>
        </authorList>
    </citation>
    <scope>NUCLEOTIDE SEQUENCE [LARGE SCALE GENOMIC DNA]</scope>
    <source>
        <strain evidence="2 3">DSM 1112</strain>
    </source>
</reference>
<accession>A0ABU0BPY5</accession>
<dbReference type="PIRSF" id="PIRSF001522">
    <property type="entry name" value="Peptidase_A26"/>
    <property type="match status" value="1"/>
</dbReference>
<sequence>MRISLLSIACLLFSTTACLADDTGASFDNGRFTFSGSVGLANIEAKEYVYLGSHKGSQLDWESKGVTLYSGAAGVELTPDWSVTATVDIGTNGDGHMVDYDWVPGLYVDTSMDGWSDRSISPDTRLSHYFAGSIEIARQVYADDDKQFGINAGFKYSDVKWESFGGTYIYSDTTTRDDIGAFPDGLRVISYQQKIPVFFVGLDGSADIDRLTVSGGAKGGFTTGVRDIDDHWGTNTRYHDDMYAAPVVMLNVEAAYHVTETASLYLGGSYENVFNKRGDVRSRDTVTGETDSRKNGAGASYQSMSVKFGLKGTF</sequence>
<dbReference type="Pfam" id="PF01278">
    <property type="entry name" value="Omptin"/>
    <property type="match status" value="1"/>
</dbReference>
<dbReference type="RefSeq" id="WP_307228999.1">
    <property type="nucleotide sequence ID" value="NZ_JAUSVF010000001.1"/>
</dbReference>
<proteinExistence type="predicted"/>
<dbReference type="Gene3D" id="2.40.128.90">
    <property type="entry name" value="OMPT-like"/>
    <property type="match status" value="1"/>
</dbReference>
<feature type="chain" id="PRO_5045370510" evidence="1">
    <location>
        <begin position="21"/>
        <end position="314"/>
    </location>
</feature>
<keyword evidence="3" id="KW-1185">Reference proteome</keyword>
<dbReference type="Proteomes" id="UP001230207">
    <property type="component" value="Unassembled WGS sequence"/>
</dbReference>
<dbReference type="PRINTS" id="PR00482">
    <property type="entry name" value="OMPTIN"/>
</dbReference>
<evidence type="ECO:0000313" key="3">
    <source>
        <dbReference type="Proteomes" id="UP001230207"/>
    </source>
</evidence>
<evidence type="ECO:0000256" key="1">
    <source>
        <dbReference type="SAM" id="SignalP"/>
    </source>
</evidence>
<organism evidence="2 3">
    <name type="scientific">Pararhizobium capsulatum DSM 1112</name>
    <dbReference type="NCBI Taxonomy" id="1121113"/>
    <lineage>
        <taxon>Bacteria</taxon>
        <taxon>Pseudomonadati</taxon>
        <taxon>Pseudomonadota</taxon>
        <taxon>Alphaproteobacteria</taxon>
        <taxon>Hyphomicrobiales</taxon>
        <taxon>Rhizobiaceae</taxon>
        <taxon>Rhizobium/Agrobacterium group</taxon>
        <taxon>Pararhizobium</taxon>
    </lineage>
</organism>
<dbReference type="InterPro" id="IPR053724">
    <property type="entry name" value="OMP_A26_sf"/>
</dbReference>
<dbReference type="InterPro" id="IPR020080">
    <property type="entry name" value="OM_adhesin/peptidase_omptin"/>
</dbReference>
<feature type="signal peptide" evidence="1">
    <location>
        <begin position="1"/>
        <end position="20"/>
    </location>
</feature>
<dbReference type="InterPro" id="IPR000036">
    <property type="entry name" value="Peptidase_A26_omptin"/>
</dbReference>
<keyword evidence="1" id="KW-0732">Signal</keyword>
<protein>
    <submittedName>
        <fullName evidence="2">Outer membrane protease</fullName>
    </submittedName>
</protein>
<name>A0ABU0BPY5_9HYPH</name>
<keyword evidence="2" id="KW-0378">Hydrolase</keyword>
<evidence type="ECO:0000313" key="2">
    <source>
        <dbReference type="EMBL" id="MDQ0319809.1"/>
    </source>
</evidence>
<gene>
    <name evidence="2" type="ORF">QO002_001947</name>
</gene>
<dbReference type="GO" id="GO:0006508">
    <property type="term" value="P:proteolysis"/>
    <property type="evidence" value="ECO:0007669"/>
    <property type="project" value="UniProtKB-KW"/>
</dbReference>